<dbReference type="InterPro" id="IPR003960">
    <property type="entry name" value="ATPase_AAA_CS"/>
</dbReference>
<evidence type="ECO:0008006" key="7">
    <source>
        <dbReference type="Google" id="ProtNLM"/>
    </source>
</evidence>
<keyword evidence="1" id="KW-0547">Nucleotide-binding</keyword>
<evidence type="ECO:0000256" key="2">
    <source>
        <dbReference type="ARBA" id="ARBA00022840"/>
    </source>
</evidence>
<feature type="domain" description="AAA ATPase AAA+ lid" evidence="5">
    <location>
        <begin position="91"/>
        <end position="124"/>
    </location>
</feature>
<dbReference type="InterPro" id="IPR003959">
    <property type="entry name" value="ATPase_AAA_core"/>
</dbReference>
<keyword evidence="2" id="KW-0067">ATP-binding</keyword>
<dbReference type="Gene3D" id="3.40.50.300">
    <property type="entry name" value="P-loop containing nucleotide triphosphate hydrolases"/>
    <property type="match status" value="1"/>
</dbReference>
<protein>
    <recommendedName>
        <fullName evidence="7">ATPase AAA-type core domain-containing protein</fullName>
    </recommendedName>
</protein>
<proteinExistence type="predicted"/>
<keyword evidence="3" id="KW-1133">Transmembrane helix</keyword>
<dbReference type="InterPro" id="IPR041569">
    <property type="entry name" value="AAA_lid_3"/>
</dbReference>
<feature type="domain" description="ATPase AAA-type core" evidence="4">
    <location>
        <begin position="1"/>
        <end position="68"/>
    </location>
</feature>
<dbReference type="Pfam" id="PF00004">
    <property type="entry name" value="AAA"/>
    <property type="match status" value="1"/>
</dbReference>
<keyword evidence="3" id="KW-0472">Membrane</keyword>
<name>X1BNP4_9ZZZZ</name>
<dbReference type="InterPro" id="IPR027417">
    <property type="entry name" value="P-loop_NTPase"/>
</dbReference>
<dbReference type="Pfam" id="PF17862">
    <property type="entry name" value="AAA_lid_3"/>
    <property type="match status" value="1"/>
</dbReference>
<dbReference type="PANTHER" id="PTHR23077:SF171">
    <property type="entry name" value="NUCLEAR VALOSIN-CONTAINING PROTEIN-LIKE"/>
    <property type="match status" value="1"/>
</dbReference>
<dbReference type="InterPro" id="IPR050168">
    <property type="entry name" value="AAA_ATPase_domain"/>
</dbReference>
<feature type="non-terminal residue" evidence="6">
    <location>
        <position position="1"/>
    </location>
</feature>
<sequence length="164" mass="18204">DEIDAIASIRGMHIGSQVSEQVISQLLTEMDGLEELRDVVLVAATNRPDMLDPALLRAGRFGRHVQINLPDKEALIEIFKIHLKEKPIGDDVNIDKLAEKLDGYTGADVQAINEEATLLAIREAVLLKIALLVGFPIISKKVSRFLLILFFIVLDTILLPQFLL</sequence>
<dbReference type="PROSITE" id="PS00674">
    <property type="entry name" value="AAA"/>
    <property type="match status" value="1"/>
</dbReference>
<reference evidence="6" key="1">
    <citation type="journal article" date="2014" name="Front. Microbiol.">
        <title>High frequency of phylogenetically diverse reductive dehalogenase-homologous genes in deep subseafloor sedimentary metagenomes.</title>
        <authorList>
            <person name="Kawai M."/>
            <person name="Futagami T."/>
            <person name="Toyoda A."/>
            <person name="Takaki Y."/>
            <person name="Nishi S."/>
            <person name="Hori S."/>
            <person name="Arai W."/>
            <person name="Tsubouchi T."/>
            <person name="Morono Y."/>
            <person name="Uchiyama I."/>
            <person name="Ito T."/>
            <person name="Fujiyama A."/>
            <person name="Inagaki F."/>
            <person name="Takami H."/>
        </authorList>
    </citation>
    <scope>NUCLEOTIDE SEQUENCE</scope>
    <source>
        <strain evidence="6">Expedition CK06-06</strain>
    </source>
</reference>
<dbReference type="SUPFAM" id="SSF52540">
    <property type="entry name" value="P-loop containing nucleoside triphosphate hydrolases"/>
    <property type="match status" value="1"/>
</dbReference>
<dbReference type="GO" id="GO:0016887">
    <property type="term" value="F:ATP hydrolysis activity"/>
    <property type="evidence" value="ECO:0007669"/>
    <property type="project" value="InterPro"/>
</dbReference>
<evidence type="ECO:0000259" key="5">
    <source>
        <dbReference type="Pfam" id="PF17862"/>
    </source>
</evidence>
<dbReference type="AlphaFoldDB" id="X1BNP4"/>
<evidence type="ECO:0000256" key="3">
    <source>
        <dbReference type="SAM" id="Phobius"/>
    </source>
</evidence>
<feature type="transmembrane region" description="Helical" evidence="3">
    <location>
        <begin position="145"/>
        <end position="163"/>
    </location>
</feature>
<accession>X1BNP4</accession>
<dbReference type="EMBL" id="BART01014171">
    <property type="protein sequence ID" value="GAG85698.1"/>
    <property type="molecule type" value="Genomic_DNA"/>
</dbReference>
<gene>
    <name evidence="6" type="ORF">S01H4_28477</name>
</gene>
<evidence type="ECO:0000259" key="4">
    <source>
        <dbReference type="Pfam" id="PF00004"/>
    </source>
</evidence>
<dbReference type="GO" id="GO:0005524">
    <property type="term" value="F:ATP binding"/>
    <property type="evidence" value="ECO:0007669"/>
    <property type="project" value="UniProtKB-KW"/>
</dbReference>
<keyword evidence="3" id="KW-0812">Transmembrane</keyword>
<comment type="caution">
    <text evidence="6">The sequence shown here is derived from an EMBL/GenBank/DDBJ whole genome shotgun (WGS) entry which is preliminary data.</text>
</comment>
<organism evidence="6">
    <name type="scientific">marine sediment metagenome</name>
    <dbReference type="NCBI Taxonomy" id="412755"/>
    <lineage>
        <taxon>unclassified sequences</taxon>
        <taxon>metagenomes</taxon>
        <taxon>ecological metagenomes</taxon>
    </lineage>
</organism>
<dbReference type="Gene3D" id="1.10.8.60">
    <property type="match status" value="1"/>
</dbReference>
<dbReference type="PANTHER" id="PTHR23077">
    <property type="entry name" value="AAA-FAMILY ATPASE"/>
    <property type="match status" value="1"/>
</dbReference>
<evidence type="ECO:0000313" key="6">
    <source>
        <dbReference type="EMBL" id="GAG85698.1"/>
    </source>
</evidence>
<evidence type="ECO:0000256" key="1">
    <source>
        <dbReference type="ARBA" id="ARBA00022741"/>
    </source>
</evidence>